<keyword evidence="4" id="KW-0235">DNA replication</keyword>
<feature type="domain" description="DNA polymerase III subunit gamma/tau helical lid" evidence="11">
    <location>
        <begin position="74"/>
        <end position="121"/>
    </location>
</feature>
<dbReference type="Pfam" id="PF12169">
    <property type="entry name" value="DNA_pol3_gamma3"/>
    <property type="match status" value="1"/>
</dbReference>
<dbReference type="Gene3D" id="3.40.50.300">
    <property type="entry name" value="P-loop containing nucleotide triphosphate hydrolases"/>
    <property type="match status" value="1"/>
</dbReference>
<evidence type="ECO:0000256" key="1">
    <source>
        <dbReference type="ARBA" id="ARBA00006360"/>
    </source>
</evidence>
<name>A0A3B0VT11_9ZZZZ</name>
<evidence type="ECO:0000313" key="12">
    <source>
        <dbReference type="EMBL" id="VAW35416.1"/>
    </source>
</evidence>
<comment type="similarity">
    <text evidence="1">Belongs to the DnaX/STICHEL family.</text>
</comment>
<keyword evidence="8" id="KW-0067">ATP-binding</keyword>
<feature type="domain" description="DNA polymerase III gamma subunit" evidence="10">
    <location>
        <begin position="124"/>
        <end position="262"/>
    </location>
</feature>
<dbReference type="EC" id="2.7.7.7" evidence="12"/>
<feature type="region of interest" description="Disordered" evidence="9">
    <location>
        <begin position="302"/>
        <end position="328"/>
    </location>
</feature>
<dbReference type="InterPro" id="IPR050238">
    <property type="entry name" value="DNA_Rep/Repair_Clamp_Loader"/>
</dbReference>
<dbReference type="GO" id="GO:0005524">
    <property type="term" value="F:ATP binding"/>
    <property type="evidence" value="ECO:0007669"/>
    <property type="project" value="UniProtKB-KW"/>
</dbReference>
<dbReference type="Gene3D" id="1.10.8.60">
    <property type="match status" value="1"/>
</dbReference>
<evidence type="ECO:0000256" key="4">
    <source>
        <dbReference type="ARBA" id="ARBA00022705"/>
    </source>
</evidence>
<dbReference type="InterPro" id="IPR027417">
    <property type="entry name" value="P-loop_NTPase"/>
</dbReference>
<evidence type="ECO:0000256" key="7">
    <source>
        <dbReference type="ARBA" id="ARBA00022833"/>
    </source>
</evidence>
<proteinExistence type="inferred from homology"/>
<dbReference type="SUPFAM" id="SSF48019">
    <property type="entry name" value="post-AAA+ oligomerization domain-like"/>
    <property type="match status" value="1"/>
</dbReference>
<dbReference type="PANTHER" id="PTHR11669:SF0">
    <property type="entry name" value="PROTEIN STICHEL-LIKE 2"/>
    <property type="match status" value="1"/>
</dbReference>
<dbReference type="InterPro" id="IPR045085">
    <property type="entry name" value="HLD_clamp_pol_III_gamma_tau"/>
</dbReference>
<feature type="non-terminal residue" evidence="12">
    <location>
        <position position="1"/>
    </location>
</feature>
<dbReference type="InterPro" id="IPR022754">
    <property type="entry name" value="DNA_pol_III_gamma-3"/>
</dbReference>
<evidence type="ECO:0000259" key="11">
    <source>
        <dbReference type="Pfam" id="PF22608"/>
    </source>
</evidence>
<evidence type="ECO:0000256" key="6">
    <source>
        <dbReference type="ARBA" id="ARBA00022741"/>
    </source>
</evidence>
<dbReference type="GO" id="GO:0006261">
    <property type="term" value="P:DNA-templated DNA replication"/>
    <property type="evidence" value="ECO:0007669"/>
    <property type="project" value="TreeGrafter"/>
</dbReference>
<dbReference type="GO" id="GO:0009360">
    <property type="term" value="C:DNA polymerase III complex"/>
    <property type="evidence" value="ECO:0007669"/>
    <property type="project" value="InterPro"/>
</dbReference>
<dbReference type="GO" id="GO:0003677">
    <property type="term" value="F:DNA binding"/>
    <property type="evidence" value="ECO:0007669"/>
    <property type="project" value="InterPro"/>
</dbReference>
<dbReference type="InterPro" id="IPR008921">
    <property type="entry name" value="DNA_pol3_clamp-load_cplx_C"/>
</dbReference>
<keyword evidence="6" id="KW-0547">Nucleotide-binding</keyword>
<dbReference type="EMBL" id="UOEZ01000026">
    <property type="protein sequence ID" value="VAW35416.1"/>
    <property type="molecule type" value="Genomic_DNA"/>
</dbReference>
<dbReference type="CDD" id="cd18137">
    <property type="entry name" value="HLD_clamp_pol_III_gamma_tau"/>
    <property type="match status" value="1"/>
</dbReference>
<organism evidence="12">
    <name type="scientific">hydrothermal vent metagenome</name>
    <dbReference type="NCBI Taxonomy" id="652676"/>
    <lineage>
        <taxon>unclassified sequences</taxon>
        <taxon>metagenomes</taxon>
        <taxon>ecological metagenomes</taxon>
    </lineage>
</organism>
<gene>
    <name evidence="12" type="ORF">MNBD_DELTA02-554</name>
</gene>
<feature type="compositionally biased region" description="Basic and acidic residues" evidence="9">
    <location>
        <begin position="418"/>
        <end position="440"/>
    </location>
</feature>
<sequence>ESVRYAPASARYKIYIIDEVHMLSASAFNALLKTLEEPPPHVVFIFATTEPQKIPLTIHSRCQRFDFRRIPLKQIISHLTAIVAKEGIEATAEAIFMVSRGADGSLRDAQSLLEQVISFSGNKLTEADVMDSLGLMDRSVIFELSGAVLGGDGAAVLNIVEKIHEFGYDFKKVTAELLEHIRDLVVVKVSGPALLELPESEVERLTALAGLAGLERLETLFGLFTGGYAEVARSTTPRFAFEMMLVRATLLEELRPIGELIAGLERLGSGGGRGGRGAGGGGERRIKRGEAVHGIKPARNKAISGASPVGASDISPVGSSRGGPGGVAAETAGETVRTTSGLLDFIKASDTLIYNRLKAARLLLEGERLKVVASVGDVNFLQHVKKDVLVGICRDYFRTNIRLEFEKGDGTQATAEKATPEKAASEKVTPEKVAPEKVAPEKVAAQAGPGIAAADMAGPPLYEPESLSVTSERPEVAEAAADAGATPESVIAGKGAGNNGSHDFAGASLKVDTVVTDTLAVLGGKVIDSRRITNV</sequence>
<accession>A0A3B0VT11</accession>
<evidence type="ECO:0000256" key="3">
    <source>
        <dbReference type="ARBA" id="ARBA00022695"/>
    </source>
</evidence>
<protein>
    <submittedName>
        <fullName evidence="12">DNA polymerase III subunits gamma and tau</fullName>
        <ecNumber evidence="12">2.7.7.7</ecNumber>
    </submittedName>
</protein>
<feature type="region of interest" description="Disordered" evidence="9">
    <location>
        <begin position="410"/>
        <end position="441"/>
    </location>
</feature>
<dbReference type="Pfam" id="PF13177">
    <property type="entry name" value="DNA_pol3_delta2"/>
    <property type="match status" value="1"/>
</dbReference>
<evidence type="ECO:0000256" key="2">
    <source>
        <dbReference type="ARBA" id="ARBA00022679"/>
    </source>
</evidence>
<dbReference type="PANTHER" id="PTHR11669">
    <property type="entry name" value="REPLICATION FACTOR C / DNA POLYMERASE III GAMMA-TAU SUBUNIT"/>
    <property type="match status" value="1"/>
</dbReference>
<dbReference type="GO" id="GO:0046872">
    <property type="term" value="F:metal ion binding"/>
    <property type="evidence" value="ECO:0007669"/>
    <property type="project" value="UniProtKB-KW"/>
</dbReference>
<keyword evidence="5" id="KW-0479">Metal-binding</keyword>
<dbReference type="NCBIfam" id="TIGR02397">
    <property type="entry name" value="dnaX_nterm"/>
    <property type="match status" value="1"/>
</dbReference>
<evidence type="ECO:0000256" key="8">
    <source>
        <dbReference type="ARBA" id="ARBA00022840"/>
    </source>
</evidence>
<dbReference type="AlphaFoldDB" id="A0A3B0VT11"/>
<keyword evidence="7" id="KW-0862">Zinc</keyword>
<dbReference type="Pfam" id="PF22608">
    <property type="entry name" value="DNAX_ATPase_lid"/>
    <property type="match status" value="1"/>
</dbReference>
<reference evidence="12" key="1">
    <citation type="submission" date="2018-06" db="EMBL/GenBank/DDBJ databases">
        <authorList>
            <person name="Zhirakovskaya E."/>
        </authorList>
    </citation>
    <scope>NUCLEOTIDE SEQUENCE</scope>
</reference>
<dbReference type="GO" id="GO:0003887">
    <property type="term" value="F:DNA-directed DNA polymerase activity"/>
    <property type="evidence" value="ECO:0007669"/>
    <property type="project" value="UniProtKB-EC"/>
</dbReference>
<dbReference type="InterPro" id="IPR012763">
    <property type="entry name" value="DNA_pol_III_sug/sutau_N"/>
</dbReference>
<keyword evidence="3 12" id="KW-0548">Nucleotidyltransferase</keyword>
<dbReference type="Gene3D" id="1.20.272.10">
    <property type="match status" value="1"/>
</dbReference>
<evidence type="ECO:0000256" key="9">
    <source>
        <dbReference type="SAM" id="MobiDB-lite"/>
    </source>
</evidence>
<evidence type="ECO:0000256" key="5">
    <source>
        <dbReference type="ARBA" id="ARBA00022723"/>
    </source>
</evidence>
<evidence type="ECO:0000259" key="10">
    <source>
        <dbReference type="Pfam" id="PF12169"/>
    </source>
</evidence>
<keyword evidence="2 12" id="KW-0808">Transferase</keyword>
<dbReference type="SUPFAM" id="SSF52540">
    <property type="entry name" value="P-loop containing nucleoside triphosphate hydrolases"/>
    <property type="match status" value="1"/>
</dbReference>